<dbReference type="AlphaFoldDB" id="A0A1I4BTV9"/>
<dbReference type="Proteomes" id="UP000199111">
    <property type="component" value="Unassembled WGS sequence"/>
</dbReference>
<evidence type="ECO:0000313" key="4">
    <source>
        <dbReference type="Proteomes" id="UP000199111"/>
    </source>
</evidence>
<evidence type="ECO:0000313" key="3">
    <source>
        <dbReference type="EMBL" id="SFK71499.1"/>
    </source>
</evidence>
<accession>A0A1I4BTV9</accession>
<sequence>MGCPTSCTCGHLTANNQVDPQAAQDWLGRELLRNYVPADELNVLEAVFRDLGLPELADHLIKHKFPSDPKVRSGDFGEALSGALFRRVRRWCVPILKLRYKHRSDQPVQGVMGDLLSSITFVAARLSGRGLTLGSHIGQLLVSEFRVERHIVLVQDERHRDRRVVERLEPELTEQTEVTVIRLPELRDVMVGGAVDVGESYEDAAARELSEELGAGVPVRFMFKFLCRDGVSPVWFGVHEAVITESLVPDLSEIAWHAWLTGLELREAVDRWPFVPGGRGALRRYLVFGNEDRSSAG</sequence>
<gene>
    <name evidence="3" type="ORF">SAMN05216275_1334</name>
</gene>
<dbReference type="PROSITE" id="PS00893">
    <property type="entry name" value="NUDIX_BOX"/>
    <property type="match status" value="1"/>
</dbReference>
<dbReference type="InterPro" id="IPR015797">
    <property type="entry name" value="NUDIX_hydrolase-like_dom_sf"/>
</dbReference>
<evidence type="ECO:0000256" key="1">
    <source>
        <dbReference type="ARBA" id="ARBA00022801"/>
    </source>
</evidence>
<keyword evidence="1" id="KW-0378">Hydrolase</keyword>
<protein>
    <submittedName>
        <fullName evidence="3">NUDIX domain-containing protein</fullName>
    </submittedName>
</protein>
<dbReference type="SUPFAM" id="SSF55811">
    <property type="entry name" value="Nudix"/>
    <property type="match status" value="1"/>
</dbReference>
<feature type="domain" description="Nudix hydrolase" evidence="2">
    <location>
        <begin position="132"/>
        <end position="282"/>
    </location>
</feature>
<keyword evidence="4" id="KW-1185">Reference proteome</keyword>
<dbReference type="GeneID" id="96304267"/>
<dbReference type="Pfam" id="PF08878">
    <property type="entry name" value="HamA"/>
    <property type="match status" value="1"/>
</dbReference>
<dbReference type="EMBL" id="FOQY01000033">
    <property type="protein sequence ID" value="SFK71499.1"/>
    <property type="molecule type" value="Genomic_DNA"/>
</dbReference>
<reference evidence="4" key="1">
    <citation type="submission" date="2016-10" db="EMBL/GenBank/DDBJ databases">
        <authorList>
            <person name="Varghese N."/>
            <person name="Submissions S."/>
        </authorList>
    </citation>
    <scope>NUCLEOTIDE SEQUENCE [LARGE SCALE GENOMIC DNA]</scope>
    <source>
        <strain evidence="4">CGMCC 4.2126</strain>
    </source>
</reference>
<dbReference type="RefSeq" id="WP_218158903.1">
    <property type="nucleotide sequence ID" value="NZ_FOQY01000033.1"/>
</dbReference>
<dbReference type="Pfam" id="PF00293">
    <property type="entry name" value="NUDIX"/>
    <property type="match status" value="1"/>
</dbReference>
<organism evidence="3 4">
    <name type="scientific">Streptosporangium canum</name>
    <dbReference type="NCBI Taxonomy" id="324952"/>
    <lineage>
        <taxon>Bacteria</taxon>
        <taxon>Bacillati</taxon>
        <taxon>Actinomycetota</taxon>
        <taxon>Actinomycetes</taxon>
        <taxon>Streptosporangiales</taxon>
        <taxon>Streptosporangiaceae</taxon>
        <taxon>Streptosporangium</taxon>
    </lineage>
</organism>
<dbReference type="PROSITE" id="PS51462">
    <property type="entry name" value="NUDIX"/>
    <property type="match status" value="1"/>
</dbReference>
<proteinExistence type="predicted"/>
<dbReference type="InterPro" id="IPR000086">
    <property type="entry name" value="NUDIX_hydrolase_dom"/>
</dbReference>
<dbReference type="InterPro" id="IPR014976">
    <property type="entry name" value="AbpA_HamA_C"/>
</dbReference>
<name>A0A1I4BTV9_9ACTN</name>
<dbReference type="InterPro" id="IPR020084">
    <property type="entry name" value="NUDIX_hydrolase_CS"/>
</dbReference>
<dbReference type="Gene3D" id="3.90.79.10">
    <property type="entry name" value="Nucleoside Triphosphate Pyrophosphohydrolase"/>
    <property type="match status" value="1"/>
</dbReference>
<evidence type="ECO:0000259" key="2">
    <source>
        <dbReference type="PROSITE" id="PS51462"/>
    </source>
</evidence>
<dbReference type="GO" id="GO:0016787">
    <property type="term" value="F:hydrolase activity"/>
    <property type="evidence" value="ECO:0007669"/>
    <property type="project" value="UniProtKB-KW"/>
</dbReference>